<comment type="caution">
    <text evidence="3">The sequence shown here is derived from an EMBL/GenBank/DDBJ whole genome shotgun (WGS) entry which is preliminary data.</text>
</comment>
<dbReference type="Gene3D" id="3.40.190.10">
    <property type="entry name" value="Periplasmic binding protein-like II"/>
    <property type="match status" value="1"/>
</dbReference>
<dbReference type="Gene3D" id="3.40.190.120">
    <property type="entry name" value="Osmoprotection protein (prox), domain 2"/>
    <property type="match status" value="1"/>
</dbReference>
<proteinExistence type="predicted"/>
<reference evidence="3 4" key="1">
    <citation type="submission" date="2016-07" db="EMBL/GenBank/DDBJ databases">
        <title>Characterization of isolates of Eisenbergiella tayi derived from blood cultures, using whole genome sequencing.</title>
        <authorList>
            <person name="Burdz T."/>
            <person name="Wiebe D."/>
            <person name="Huynh C."/>
            <person name="Bernard K."/>
        </authorList>
    </citation>
    <scope>NUCLEOTIDE SEQUENCE [LARGE SCALE GENOMIC DNA]</scope>
    <source>
        <strain evidence="3 4">NML 110608</strain>
    </source>
</reference>
<dbReference type="InterPro" id="IPR007210">
    <property type="entry name" value="ABC_Gly_betaine_transp_sub-bd"/>
</dbReference>
<evidence type="ECO:0000313" key="3">
    <source>
        <dbReference type="EMBL" id="ODM07645.1"/>
    </source>
</evidence>
<dbReference type="GO" id="GO:0022857">
    <property type="term" value="F:transmembrane transporter activity"/>
    <property type="evidence" value="ECO:0007669"/>
    <property type="project" value="InterPro"/>
</dbReference>
<feature type="domain" description="ABC-type glycine betaine transport system substrate-binding" evidence="2">
    <location>
        <begin position="27"/>
        <end position="289"/>
    </location>
</feature>
<keyword evidence="1" id="KW-0732">Signal</keyword>
<sequence length="296" mass="32830">MKRKLALFLTAALAIGTLAGCGKEKEPIKIASKPMTEQYVLTEILGQLIENDLGVPVEITKGIGGGTTNIQPALLKGDFDLYPEYTGTSWMTVLKHEKEDDSDVLYENLQKEYNDMGLTWSGLYGFQNSYVLAVRKEAADTYGLETFSDLAAASENLIFGGNPDYMEREDGYPMICEAYGMNFKGTVDVDIALKYQAMANKEIDVTNAFTTDAQLAAADVKLLQDDKSRFATYYAGTVVRTDTLEKYPGLADTLEKLTGQISDDEMRNMNYQVEVESKDEKEVAKAFLIEKGLIKK</sequence>
<dbReference type="PATRIC" id="fig|1432052.4.peg.3928"/>
<dbReference type="GO" id="GO:0043190">
    <property type="term" value="C:ATP-binding cassette (ABC) transporter complex"/>
    <property type="evidence" value="ECO:0007669"/>
    <property type="project" value="InterPro"/>
</dbReference>
<dbReference type="Proteomes" id="UP000094067">
    <property type="component" value="Unassembled WGS sequence"/>
</dbReference>
<dbReference type="PROSITE" id="PS51257">
    <property type="entry name" value="PROKAR_LIPOPROTEIN"/>
    <property type="match status" value="1"/>
</dbReference>
<accession>A0A1E3AFX8</accession>
<dbReference type="SUPFAM" id="SSF53850">
    <property type="entry name" value="Periplasmic binding protein-like II"/>
    <property type="match status" value="1"/>
</dbReference>
<protein>
    <submittedName>
        <fullName evidence="3">Carnitine transport binding protein OpuCC</fullName>
    </submittedName>
</protein>
<gene>
    <name evidence="3" type="primary">opuCC</name>
    <name evidence="3" type="ORF">BEI61_03535</name>
</gene>
<dbReference type="Pfam" id="PF04069">
    <property type="entry name" value="OpuAC"/>
    <property type="match status" value="1"/>
</dbReference>
<organism evidence="3 4">
    <name type="scientific">Eisenbergiella tayi</name>
    <dbReference type="NCBI Taxonomy" id="1432052"/>
    <lineage>
        <taxon>Bacteria</taxon>
        <taxon>Bacillati</taxon>
        <taxon>Bacillota</taxon>
        <taxon>Clostridia</taxon>
        <taxon>Lachnospirales</taxon>
        <taxon>Lachnospiraceae</taxon>
        <taxon>Eisenbergiella</taxon>
    </lineage>
</organism>
<dbReference type="AlphaFoldDB" id="A0A1E3AFX8"/>
<name>A0A1E3AFX8_9FIRM</name>
<feature type="signal peptide" evidence="1">
    <location>
        <begin position="1"/>
        <end position="19"/>
    </location>
</feature>
<dbReference type="EMBL" id="MCGH01000002">
    <property type="protein sequence ID" value="ODM07645.1"/>
    <property type="molecule type" value="Genomic_DNA"/>
</dbReference>
<evidence type="ECO:0000313" key="4">
    <source>
        <dbReference type="Proteomes" id="UP000094067"/>
    </source>
</evidence>
<evidence type="ECO:0000256" key="1">
    <source>
        <dbReference type="SAM" id="SignalP"/>
    </source>
</evidence>
<dbReference type="RefSeq" id="WP_069153230.1">
    <property type="nucleotide sequence ID" value="NZ_MCGH01000002.1"/>
</dbReference>
<feature type="chain" id="PRO_5038814819" evidence="1">
    <location>
        <begin position="20"/>
        <end position="296"/>
    </location>
</feature>
<evidence type="ECO:0000259" key="2">
    <source>
        <dbReference type="Pfam" id="PF04069"/>
    </source>
</evidence>